<sequence length="101" mass="12299">IIYQNMFKSFFFLQIKTKKPYREEISRTDKKRKRKKRDGGVITGDCSLGFSNWKFRRAQNVPLKFMFLSFLCHPTHSRMECISMPRLFQIVRTARRMSRWL</sequence>
<organism evidence="1">
    <name type="scientific">Cuerna arida</name>
    <dbReference type="NCBI Taxonomy" id="1464854"/>
    <lineage>
        <taxon>Eukaryota</taxon>
        <taxon>Metazoa</taxon>
        <taxon>Ecdysozoa</taxon>
        <taxon>Arthropoda</taxon>
        <taxon>Hexapoda</taxon>
        <taxon>Insecta</taxon>
        <taxon>Pterygota</taxon>
        <taxon>Neoptera</taxon>
        <taxon>Paraneoptera</taxon>
        <taxon>Hemiptera</taxon>
        <taxon>Auchenorrhyncha</taxon>
        <taxon>Membracoidea</taxon>
        <taxon>Cicadellidae</taxon>
        <taxon>Cicadellinae</taxon>
        <taxon>Proconiini</taxon>
        <taxon>Cuerna</taxon>
    </lineage>
</organism>
<protein>
    <submittedName>
        <fullName evidence="1">Uncharacterized protein</fullName>
    </submittedName>
</protein>
<name>A0A1B6FP43_9HEMI</name>
<feature type="non-terminal residue" evidence="1">
    <location>
        <position position="1"/>
    </location>
</feature>
<gene>
    <name evidence="1" type="ORF">g.5065</name>
</gene>
<dbReference type="EMBL" id="GECZ01017792">
    <property type="protein sequence ID" value="JAS51977.1"/>
    <property type="molecule type" value="Transcribed_RNA"/>
</dbReference>
<reference evidence="1" key="1">
    <citation type="submission" date="2015-11" db="EMBL/GenBank/DDBJ databases">
        <title>De novo transcriptome assembly of four potential Pierce s Disease insect vectors from Arizona vineyards.</title>
        <authorList>
            <person name="Tassone E.E."/>
        </authorList>
    </citation>
    <scope>NUCLEOTIDE SEQUENCE</scope>
</reference>
<proteinExistence type="predicted"/>
<accession>A0A1B6FP43</accession>
<dbReference type="AlphaFoldDB" id="A0A1B6FP43"/>
<evidence type="ECO:0000313" key="1">
    <source>
        <dbReference type="EMBL" id="JAS51977.1"/>
    </source>
</evidence>